<reference evidence="1" key="1">
    <citation type="journal article" date="2020" name="Stud. Mycol.">
        <title>101 Dothideomycetes genomes: a test case for predicting lifestyles and emergence of pathogens.</title>
        <authorList>
            <person name="Haridas S."/>
            <person name="Albert R."/>
            <person name="Binder M."/>
            <person name="Bloem J."/>
            <person name="Labutti K."/>
            <person name="Salamov A."/>
            <person name="Andreopoulos B."/>
            <person name="Baker S."/>
            <person name="Barry K."/>
            <person name="Bills G."/>
            <person name="Bluhm B."/>
            <person name="Cannon C."/>
            <person name="Castanera R."/>
            <person name="Culley D."/>
            <person name="Daum C."/>
            <person name="Ezra D."/>
            <person name="Gonzalez J."/>
            <person name="Henrissat B."/>
            <person name="Kuo A."/>
            <person name="Liang C."/>
            <person name="Lipzen A."/>
            <person name="Lutzoni F."/>
            <person name="Magnuson J."/>
            <person name="Mondo S."/>
            <person name="Nolan M."/>
            <person name="Ohm R."/>
            <person name="Pangilinan J."/>
            <person name="Park H.-J."/>
            <person name="Ramirez L."/>
            <person name="Alfaro M."/>
            <person name="Sun H."/>
            <person name="Tritt A."/>
            <person name="Yoshinaga Y."/>
            <person name="Zwiers L.-H."/>
            <person name="Turgeon B."/>
            <person name="Goodwin S."/>
            <person name="Spatafora J."/>
            <person name="Crous P."/>
            <person name="Grigoriev I."/>
        </authorList>
    </citation>
    <scope>NUCLEOTIDE SEQUENCE</scope>
    <source>
        <strain evidence="1">CBS 123094</strain>
    </source>
</reference>
<organism evidence="1 2">
    <name type="scientific">Amniculicola lignicola CBS 123094</name>
    <dbReference type="NCBI Taxonomy" id="1392246"/>
    <lineage>
        <taxon>Eukaryota</taxon>
        <taxon>Fungi</taxon>
        <taxon>Dikarya</taxon>
        <taxon>Ascomycota</taxon>
        <taxon>Pezizomycotina</taxon>
        <taxon>Dothideomycetes</taxon>
        <taxon>Pleosporomycetidae</taxon>
        <taxon>Pleosporales</taxon>
        <taxon>Amniculicolaceae</taxon>
        <taxon>Amniculicola</taxon>
    </lineage>
</organism>
<dbReference type="AlphaFoldDB" id="A0A6A5WUL4"/>
<dbReference type="EMBL" id="ML977575">
    <property type="protein sequence ID" value="KAF2002765.1"/>
    <property type="molecule type" value="Genomic_DNA"/>
</dbReference>
<keyword evidence="2" id="KW-1185">Reference proteome</keyword>
<name>A0A6A5WUL4_9PLEO</name>
<accession>A0A6A5WUL4</accession>
<evidence type="ECO:0000313" key="1">
    <source>
        <dbReference type="EMBL" id="KAF2002765.1"/>
    </source>
</evidence>
<evidence type="ECO:0000313" key="2">
    <source>
        <dbReference type="Proteomes" id="UP000799779"/>
    </source>
</evidence>
<dbReference type="OrthoDB" id="5404921at2759"/>
<protein>
    <submittedName>
        <fullName evidence="1">Uncharacterized protein</fullName>
    </submittedName>
</protein>
<sequence>MADRCTVCGGWMNTTRGGTHNCPGNGSGKSRPEDPAERVLVSQEDEIPQLVTICA</sequence>
<gene>
    <name evidence="1" type="ORF">P154DRAFT_520534</name>
</gene>
<proteinExistence type="predicted"/>
<dbReference type="Proteomes" id="UP000799779">
    <property type="component" value="Unassembled WGS sequence"/>
</dbReference>